<organism evidence="3 4">
    <name type="scientific">OM182 bacterium</name>
    <dbReference type="NCBI Taxonomy" id="2510334"/>
    <lineage>
        <taxon>Bacteria</taxon>
        <taxon>Pseudomonadati</taxon>
        <taxon>Pseudomonadota</taxon>
        <taxon>Gammaproteobacteria</taxon>
        <taxon>OMG group</taxon>
        <taxon>OM182 clade</taxon>
    </lineage>
</organism>
<keyword evidence="1" id="KW-0472">Membrane</keyword>
<reference evidence="3 4" key="1">
    <citation type="submission" date="2019-02" db="EMBL/GenBank/DDBJ databases">
        <title>Prokaryotic population dynamics and viral predation in marine succession experiment using metagenomics: the confinement effect.</title>
        <authorList>
            <person name="Haro-Moreno J.M."/>
            <person name="Rodriguez-Valera F."/>
            <person name="Lopez-Perez M."/>
        </authorList>
    </citation>
    <scope>NUCLEOTIDE SEQUENCE [LARGE SCALE GENOMIC DNA]</scope>
    <source>
        <strain evidence="3">MED-G157</strain>
    </source>
</reference>
<dbReference type="InterPro" id="IPR000297">
    <property type="entry name" value="PPIase_PpiC"/>
</dbReference>
<evidence type="ECO:0000256" key="1">
    <source>
        <dbReference type="SAM" id="Phobius"/>
    </source>
</evidence>
<keyword evidence="3" id="KW-0413">Isomerase</keyword>
<proteinExistence type="predicted"/>
<keyword evidence="1" id="KW-1133">Transmembrane helix</keyword>
<dbReference type="Proteomes" id="UP000316199">
    <property type="component" value="Unassembled WGS sequence"/>
</dbReference>
<protein>
    <submittedName>
        <fullName evidence="3">Peptidyl-prolyl cis-trans isomerase</fullName>
    </submittedName>
</protein>
<comment type="caution">
    <text evidence="3">The sequence shown here is derived from an EMBL/GenBank/DDBJ whole genome shotgun (WGS) entry which is preliminary data.</text>
</comment>
<evidence type="ECO:0000313" key="4">
    <source>
        <dbReference type="Proteomes" id="UP000316199"/>
    </source>
</evidence>
<evidence type="ECO:0000259" key="2">
    <source>
        <dbReference type="Pfam" id="PF13145"/>
    </source>
</evidence>
<feature type="domain" description="PpiC" evidence="2">
    <location>
        <begin position="125"/>
        <end position="255"/>
    </location>
</feature>
<dbReference type="AlphaFoldDB" id="A0A520RZ23"/>
<gene>
    <name evidence="3" type="ORF">EVA68_06935</name>
</gene>
<evidence type="ECO:0000313" key="3">
    <source>
        <dbReference type="EMBL" id="RZO75458.1"/>
    </source>
</evidence>
<accession>A0A520RZ23</accession>
<keyword evidence="1" id="KW-0812">Transmembrane</keyword>
<feature type="transmembrane region" description="Helical" evidence="1">
    <location>
        <begin position="9"/>
        <end position="27"/>
    </location>
</feature>
<dbReference type="GO" id="GO:0003755">
    <property type="term" value="F:peptidyl-prolyl cis-trans isomerase activity"/>
    <property type="evidence" value="ECO:0007669"/>
    <property type="project" value="InterPro"/>
</dbReference>
<dbReference type="EMBL" id="SHAG01000034">
    <property type="protein sequence ID" value="RZO75458.1"/>
    <property type="molecule type" value="Genomic_DNA"/>
</dbReference>
<name>A0A520RZ23_9GAMM</name>
<sequence length="293" mass="33985">MIKRIFKEPLLHFLIVGGLLFAIFDFLPSKDLDDAEIMVGDDELVGFILARDPRLNQNSASQLLVSLDKIRRDQLIEDYIREEVMYREAVSLGLDQNSYGARRRLIAQLEYINQGFIYDSLELKEEELEGYFKKNRNRYLVPSIVTFTHVYFSRDLHNVAINDLAKAELKKLNNINLPFHLAASRGDHFLYHRNYVNKNEEEIASHFGSSFASNIFEIEQAGPVWQGPLQSDYGSHLILVASKSQGYLPNLDEVKTRVIDDVTQMRVREELDRLYGNLRKAYRIKLLKSNLEL</sequence>
<dbReference type="Pfam" id="PF13145">
    <property type="entry name" value="Rotamase_2"/>
    <property type="match status" value="1"/>
</dbReference>